<reference evidence="2 3" key="1">
    <citation type="submission" date="2019-07" db="EMBL/GenBank/DDBJ databases">
        <authorList>
            <person name="Kim J."/>
        </authorList>
    </citation>
    <scope>NUCLEOTIDE SEQUENCE [LARGE SCALE GENOMIC DNA]</scope>
    <source>
        <strain evidence="2 3">MJ1a</strain>
    </source>
</reference>
<dbReference type="AlphaFoldDB" id="A0A563TY91"/>
<dbReference type="Pfam" id="PF12697">
    <property type="entry name" value="Abhydrolase_6"/>
    <property type="match status" value="1"/>
</dbReference>
<evidence type="ECO:0000259" key="1">
    <source>
        <dbReference type="Pfam" id="PF12697"/>
    </source>
</evidence>
<dbReference type="EMBL" id="VOEI01000007">
    <property type="protein sequence ID" value="TWR24100.1"/>
    <property type="molecule type" value="Genomic_DNA"/>
</dbReference>
<proteinExistence type="predicted"/>
<dbReference type="OrthoDB" id="1490177at2"/>
<comment type="caution">
    <text evidence="2">The sequence shown here is derived from an EMBL/GenBank/DDBJ whole genome shotgun (WGS) entry which is preliminary data.</text>
</comment>
<dbReference type="InterPro" id="IPR029058">
    <property type="entry name" value="AB_hydrolase_fold"/>
</dbReference>
<sequence>MAKRRYAYSLLLGGIYLALPAMKRFKQIVADLKANIDDPELEDLTPLLWQFICYPPKIPLRLHQQQLLDKAQKFVVTVDDPYFTNITLNIKGFKWGSGKNKILLSHGWGSKAADFTELINALLELPNTEIIAFDAPANGSSDGDLSNLLLFVGAVKSVILETGTPDVVIGHSFGAMANVVGLHELAIQPKLLVSIAPFILLQENFIKNMTAVGVPTADQQAFLDDFKKQYGIYPSYYNMPDLYRFDASLNHWLAYDDADMMLPNTYLQNFLSAHPSIRTKNFSGAGHERIIKLPAVIEDVIVEIKAALDIS</sequence>
<evidence type="ECO:0000313" key="3">
    <source>
        <dbReference type="Proteomes" id="UP000318010"/>
    </source>
</evidence>
<dbReference type="SUPFAM" id="SSF53474">
    <property type="entry name" value="alpha/beta-Hydrolases"/>
    <property type="match status" value="1"/>
</dbReference>
<name>A0A563TY91_9SPHI</name>
<feature type="domain" description="AB hydrolase-1" evidence="1">
    <location>
        <begin position="102"/>
        <end position="256"/>
    </location>
</feature>
<keyword evidence="3" id="KW-1185">Reference proteome</keyword>
<gene>
    <name evidence="2" type="ORF">FPZ42_16565</name>
</gene>
<dbReference type="Gene3D" id="3.40.50.1820">
    <property type="entry name" value="alpha/beta hydrolase"/>
    <property type="match status" value="1"/>
</dbReference>
<protein>
    <submittedName>
        <fullName evidence="2">Alpha/beta hydrolase</fullName>
    </submittedName>
</protein>
<keyword evidence="2" id="KW-0378">Hydrolase</keyword>
<accession>A0A563TY91</accession>
<dbReference type="InterPro" id="IPR000073">
    <property type="entry name" value="AB_hydrolase_1"/>
</dbReference>
<dbReference type="GO" id="GO:0016787">
    <property type="term" value="F:hydrolase activity"/>
    <property type="evidence" value="ECO:0007669"/>
    <property type="project" value="UniProtKB-KW"/>
</dbReference>
<dbReference type="Proteomes" id="UP000318010">
    <property type="component" value="Unassembled WGS sequence"/>
</dbReference>
<evidence type="ECO:0000313" key="2">
    <source>
        <dbReference type="EMBL" id="TWR24100.1"/>
    </source>
</evidence>
<organism evidence="2 3">
    <name type="scientific">Mucilaginibacter achroorhodeus</name>
    <dbReference type="NCBI Taxonomy" id="2599294"/>
    <lineage>
        <taxon>Bacteria</taxon>
        <taxon>Pseudomonadati</taxon>
        <taxon>Bacteroidota</taxon>
        <taxon>Sphingobacteriia</taxon>
        <taxon>Sphingobacteriales</taxon>
        <taxon>Sphingobacteriaceae</taxon>
        <taxon>Mucilaginibacter</taxon>
    </lineage>
</organism>